<accession>A0A9N9K0H0</accession>
<evidence type="ECO:0000313" key="2">
    <source>
        <dbReference type="Proteomes" id="UP000789405"/>
    </source>
</evidence>
<gene>
    <name evidence="1" type="ORF">DERYTH_LOCUS23394</name>
</gene>
<organism evidence="1 2">
    <name type="scientific">Dentiscutata erythropus</name>
    <dbReference type="NCBI Taxonomy" id="1348616"/>
    <lineage>
        <taxon>Eukaryota</taxon>
        <taxon>Fungi</taxon>
        <taxon>Fungi incertae sedis</taxon>
        <taxon>Mucoromycota</taxon>
        <taxon>Glomeromycotina</taxon>
        <taxon>Glomeromycetes</taxon>
        <taxon>Diversisporales</taxon>
        <taxon>Gigasporaceae</taxon>
        <taxon>Dentiscutata</taxon>
    </lineage>
</organism>
<protein>
    <submittedName>
        <fullName evidence="1">27278_t:CDS:1</fullName>
    </submittedName>
</protein>
<dbReference type="Proteomes" id="UP000789405">
    <property type="component" value="Unassembled WGS sequence"/>
</dbReference>
<reference evidence="1" key="1">
    <citation type="submission" date="2021-06" db="EMBL/GenBank/DDBJ databases">
        <authorList>
            <person name="Kallberg Y."/>
            <person name="Tangrot J."/>
            <person name="Rosling A."/>
        </authorList>
    </citation>
    <scope>NUCLEOTIDE SEQUENCE</scope>
    <source>
        <strain evidence="1">MA453B</strain>
    </source>
</reference>
<proteinExistence type="predicted"/>
<feature type="non-terminal residue" evidence="1">
    <location>
        <position position="61"/>
    </location>
</feature>
<dbReference type="AlphaFoldDB" id="A0A9N9K0H0"/>
<sequence length="61" mass="6766">MSEGVKRTICLALLFIPIFILTFLCPSLALAKVKLFDQTNGVLKYNKGIEYAYIALTLLTA</sequence>
<keyword evidence="2" id="KW-1185">Reference proteome</keyword>
<comment type="caution">
    <text evidence="1">The sequence shown here is derived from an EMBL/GenBank/DDBJ whole genome shotgun (WGS) entry which is preliminary data.</text>
</comment>
<name>A0A9N9K0H0_9GLOM</name>
<dbReference type="EMBL" id="CAJVPY010035503">
    <property type="protein sequence ID" value="CAG8801126.1"/>
    <property type="molecule type" value="Genomic_DNA"/>
</dbReference>
<evidence type="ECO:0000313" key="1">
    <source>
        <dbReference type="EMBL" id="CAG8801126.1"/>
    </source>
</evidence>